<dbReference type="KEGG" id="rain:Rai3103_12560"/>
<keyword evidence="3" id="KW-1185">Reference proteome</keyword>
<dbReference type="SUPFAM" id="SSF54909">
    <property type="entry name" value="Dimeric alpha+beta barrel"/>
    <property type="match status" value="1"/>
</dbReference>
<evidence type="ECO:0000313" key="2">
    <source>
        <dbReference type="EMBL" id="QGF24355.1"/>
    </source>
</evidence>
<accession>A0A5Q2FI67</accession>
<reference evidence="2 3" key="1">
    <citation type="submission" date="2019-10" db="EMBL/GenBank/DDBJ databases">
        <title>Genomic analysis of Raineyella sp. CBA3103.</title>
        <authorList>
            <person name="Roh S.W."/>
        </authorList>
    </citation>
    <scope>NUCLEOTIDE SEQUENCE [LARGE SCALE GENOMIC DNA]</scope>
    <source>
        <strain evidence="2 3">CBA3103</strain>
    </source>
</reference>
<keyword evidence="2" id="KW-0503">Monooxygenase</keyword>
<evidence type="ECO:0000259" key="1">
    <source>
        <dbReference type="Pfam" id="PF03992"/>
    </source>
</evidence>
<dbReference type="GO" id="GO:0004497">
    <property type="term" value="F:monooxygenase activity"/>
    <property type="evidence" value="ECO:0007669"/>
    <property type="project" value="UniProtKB-KW"/>
</dbReference>
<dbReference type="Pfam" id="PF03992">
    <property type="entry name" value="ABM"/>
    <property type="match status" value="1"/>
</dbReference>
<dbReference type="Gene3D" id="3.30.70.100">
    <property type="match status" value="1"/>
</dbReference>
<keyword evidence="2" id="KW-0560">Oxidoreductase</keyword>
<dbReference type="RefSeq" id="WP_153572884.1">
    <property type="nucleotide sequence ID" value="NZ_CP045725.1"/>
</dbReference>
<proteinExistence type="predicted"/>
<feature type="domain" description="ABM" evidence="1">
    <location>
        <begin position="2"/>
        <end position="62"/>
    </location>
</feature>
<dbReference type="EMBL" id="CP045725">
    <property type="protein sequence ID" value="QGF24355.1"/>
    <property type="molecule type" value="Genomic_DNA"/>
</dbReference>
<protein>
    <submittedName>
        <fullName evidence="2">Antibiotic biosynthesis monooxygenase</fullName>
    </submittedName>
</protein>
<dbReference type="AlphaFoldDB" id="A0A5Q2FI67"/>
<name>A0A5Q2FI67_9ACTN</name>
<evidence type="ECO:0000313" key="3">
    <source>
        <dbReference type="Proteomes" id="UP000386847"/>
    </source>
</evidence>
<sequence length="103" mass="11107">MLVIHRFHVPEGRTADFETAAGAAVAHFRTRPGVDGVDLVRNLDEPGLWALVTRWADPGSYRRAISGAAATYALMPVMAYALDEPSAYLPAEELGENVPRGAD</sequence>
<dbReference type="Proteomes" id="UP000386847">
    <property type="component" value="Chromosome"/>
</dbReference>
<dbReference type="InterPro" id="IPR007138">
    <property type="entry name" value="ABM_dom"/>
</dbReference>
<dbReference type="InterPro" id="IPR011008">
    <property type="entry name" value="Dimeric_a/b-barrel"/>
</dbReference>
<organism evidence="2 3">
    <name type="scientific">Raineyella fluvialis</name>
    <dbReference type="NCBI Taxonomy" id="2662261"/>
    <lineage>
        <taxon>Bacteria</taxon>
        <taxon>Bacillati</taxon>
        <taxon>Actinomycetota</taxon>
        <taxon>Actinomycetes</taxon>
        <taxon>Propionibacteriales</taxon>
        <taxon>Propionibacteriaceae</taxon>
        <taxon>Raineyella</taxon>
    </lineage>
</organism>
<gene>
    <name evidence="2" type="ORF">Rai3103_12560</name>
</gene>